<organism evidence="2">
    <name type="scientific">Notodromas monacha</name>
    <dbReference type="NCBI Taxonomy" id="399045"/>
    <lineage>
        <taxon>Eukaryota</taxon>
        <taxon>Metazoa</taxon>
        <taxon>Ecdysozoa</taxon>
        <taxon>Arthropoda</taxon>
        <taxon>Crustacea</taxon>
        <taxon>Oligostraca</taxon>
        <taxon>Ostracoda</taxon>
        <taxon>Podocopa</taxon>
        <taxon>Podocopida</taxon>
        <taxon>Cypridocopina</taxon>
        <taxon>Cypridoidea</taxon>
        <taxon>Cyprididae</taxon>
        <taxon>Notodromas</taxon>
    </lineage>
</organism>
<gene>
    <name evidence="2" type="ORF">NMOB1V02_LOCUS2739</name>
</gene>
<reference evidence="2" key="1">
    <citation type="submission" date="2020-11" db="EMBL/GenBank/DDBJ databases">
        <authorList>
            <person name="Tran Van P."/>
        </authorList>
    </citation>
    <scope>NUCLEOTIDE SEQUENCE</scope>
</reference>
<keyword evidence="3" id="KW-1185">Reference proteome</keyword>
<dbReference type="EMBL" id="CAJPEX010000322">
    <property type="protein sequence ID" value="CAG0915079.1"/>
    <property type="molecule type" value="Genomic_DNA"/>
</dbReference>
<keyword evidence="1" id="KW-0732">Signal</keyword>
<dbReference type="AlphaFoldDB" id="A0A7R9BGV6"/>
<protein>
    <submittedName>
        <fullName evidence="2">Uncharacterized protein</fullName>
    </submittedName>
</protein>
<name>A0A7R9BGV6_9CRUS</name>
<dbReference type="EMBL" id="OA882359">
    <property type="protein sequence ID" value="CAD7274927.1"/>
    <property type="molecule type" value="Genomic_DNA"/>
</dbReference>
<evidence type="ECO:0000313" key="3">
    <source>
        <dbReference type="Proteomes" id="UP000678499"/>
    </source>
</evidence>
<feature type="signal peptide" evidence="1">
    <location>
        <begin position="1"/>
        <end position="21"/>
    </location>
</feature>
<feature type="chain" id="PRO_5036402917" evidence="1">
    <location>
        <begin position="22"/>
        <end position="159"/>
    </location>
</feature>
<accession>A0A7R9BGV6</accession>
<evidence type="ECO:0000313" key="2">
    <source>
        <dbReference type="EMBL" id="CAD7274927.1"/>
    </source>
</evidence>
<dbReference type="Proteomes" id="UP000678499">
    <property type="component" value="Unassembled WGS sequence"/>
</dbReference>
<sequence>MTKNMVLVALLAQLFCQLGFSYDDEEPTIPPDDGQDNAMPLMCYSGMFDFQKGTFCLIRKLCPNLPRDNSAITPACSLSFITSIPKQPPVETRPVVRQLVVWECSQKKNRVLYAEYQLENSGKSIAGVDFARLTSYCYTSLCNNKAFNVTFDGQLAIPR</sequence>
<proteinExistence type="predicted"/>
<evidence type="ECO:0000256" key="1">
    <source>
        <dbReference type="SAM" id="SignalP"/>
    </source>
</evidence>